<protein>
    <submittedName>
        <fullName evidence="1">Uncharacterized protein</fullName>
    </submittedName>
</protein>
<sequence>MESEADLDKKADKILRVSMKTKTMDSELPMNSLSPKPILSLMKYKEKVFIYIFLYNMIKSDYLKLTVHYKKLIRTLKIGKNMSLLISGDNKKDLIKQNN</sequence>
<organism evidence="1 2">
    <name type="scientific">Brachionus plicatilis</name>
    <name type="common">Marine rotifer</name>
    <name type="synonym">Brachionus muelleri</name>
    <dbReference type="NCBI Taxonomy" id="10195"/>
    <lineage>
        <taxon>Eukaryota</taxon>
        <taxon>Metazoa</taxon>
        <taxon>Spiralia</taxon>
        <taxon>Gnathifera</taxon>
        <taxon>Rotifera</taxon>
        <taxon>Eurotatoria</taxon>
        <taxon>Monogononta</taxon>
        <taxon>Pseudotrocha</taxon>
        <taxon>Ploima</taxon>
        <taxon>Brachionidae</taxon>
        <taxon>Brachionus</taxon>
    </lineage>
</organism>
<gene>
    <name evidence="1" type="ORF">BpHYR1_032449</name>
</gene>
<keyword evidence="2" id="KW-1185">Reference proteome</keyword>
<proteinExistence type="predicted"/>
<accession>A0A3M7PLW0</accession>
<reference evidence="1 2" key="1">
    <citation type="journal article" date="2018" name="Sci. Rep.">
        <title>Genomic signatures of local adaptation to the degree of environmental predictability in rotifers.</title>
        <authorList>
            <person name="Franch-Gras L."/>
            <person name="Hahn C."/>
            <person name="Garcia-Roger E.M."/>
            <person name="Carmona M.J."/>
            <person name="Serra M."/>
            <person name="Gomez A."/>
        </authorList>
    </citation>
    <scope>NUCLEOTIDE SEQUENCE [LARGE SCALE GENOMIC DNA]</scope>
    <source>
        <strain evidence="1">HYR1</strain>
    </source>
</reference>
<dbReference type="Proteomes" id="UP000276133">
    <property type="component" value="Unassembled WGS sequence"/>
</dbReference>
<dbReference type="EMBL" id="REGN01009981">
    <property type="protein sequence ID" value="RMZ99968.1"/>
    <property type="molecule type" value="Genomic_DNA"/>
</dbReference>
<evidence type="ECO:0000313" key="2">
    <source>
        <dbReference type="Proteomes" id="UP000276133"/>
    </source>
</evidence>
<name>A0A3M7PLW0_BRAPC</name>
<evidence type="ECO:0000313" key="1">
    <source>
        <dbReference type="EMBL" id="RMZ99968.1"/>
    </source>
</evidence>
<dbReference type="AlphaFoldDB" id="A0A3M7PLW0"/>
<comment type="caution">
    <text evidence="1">The sequence shown here is derived from an EMBL/GenBank/DDBJ whole genome shotgun (WGS) entry which is preliminary data.</text>
</comment>